<keyword evidence="3" id="KW-1185">Reference proteome</keyword>
<organism evidence="2 3">
    <name type="scientific">Trichoderma ghanense</name>
    <dbReference type="NCBI Taxonomy" id="65468"/>
    <lineage>
        <taxon>Eukaryota</taxon>
        <taxon>Fungi</taxon>
        <taxon>Dikarya</taxon>
        <taxon>Ascomycota</taxon>
        <taxon>Pezizomycotina</taxon>
        <taxon>Sordariomycetes</taxon>
        <taxon>Hypocreomycetidae</taxon>
        <taxon>Hypocreales</taxon>
        <taxon>Hypocreaceae</taxon>
        <taxon>Trichoderma</taxon>
    </lineage>
</organism>
<dbReference type="Proteomes" id="UP001642720">
    <property type="component" value="Unassembled WGS sequence"/>
</dbReference>
<dbReference type="GeneID" id="300573684"/>
<sequence>MILRPPTITGTASFPDSSIRDIDGPRTSKASILRPNPAIDLGPAEAPLAIGTPSSPLQPLV</sequence>
<name>A0ABY2HDQ6_9HYPO</name>
<accession>A0ABY2HDQ6</accession>
<dbReference type="EMBL" id="PPTA01000002">
    <property type="protein sequence ID" value="TFB06472.1"/>
    <property type="molecule type" value="Genomic_DNA"/>
</dbReference>
<gene>
    <name evidence="2" type="ORF">CCMA1212_001820</name>
</gene>
<protein>
    <submittedName>
        <fullName evidence="2">Uncharacterized protein</fullName>
    </submittedName>
</protein>
<proteinExistence type="predicted"/>
<feature type="region of interest" description="Disordered" evidence="1">
    <location>
        <begin position="1"/>
        <end position="61"/>
    </location>
</feature>
<dbReference type="RefSeq" id="XP_073562673.1">
    <property type="nucleotide sequence ID" value="XM_073699234.1"/>
</dbReference>
<comment type="caution">
    <text evidence="2">The sequence shown here is derived from an EMBL/GenBank/DDBJ whole genome shotgun (WGS) entry which is preliminary data.</text>
</comment>
<evidence type="ECO:0000313" key="3">
    <source>
        <dbReference type="Proteomes" id="UP001642720"/>
    </source>
</evidence>
<reference evidence="2 3" key="1">
    <citation type="submission" date="2018-01" db="EMBL/GenBank/DDBJ databases">
        <title>Genome characterization of the sugarcane-associated fungus Trichoderma ghanense CCMA-1212 and their application in lignocelulose bioconversion.</title>
        <authorList>
            <person name="Steindorff A.S."/>
            <person name="Mendes T.D."/>
            <person name="Vilela E.S.D."/>
            <person name="Rodrigues D.S."/>
            <person name="Formighieri E.F."/>
            <person name="Melo I.S."/>
            <person name="Favaro L.C.L."/>
        </authorList>
    </citation>
    <scope>NUCLEOTIDE SEQUENCE [LARGE SCALE GENOMIC DNA]</scope>
    <source>
        <strain evidence="2 3">CCMA-1212</strain>
    </source>
</reference>
<evidence type="ECO:0000256" key="1">
    <source>
        <dbReference type="SAM" id="MobiDB-lite"/>
    </source>
</evidence>
<evidence type="ECO:0000313" key="2">
    <source>
        <dbReference type="EMBL" id="TFB06472.1"/>
    </source>
</evidence>
<feature type="compositionally biased region" description="Polar residues" evidence="1">
    <location>
        <begin position="52"/>
        <end position="61"/>
    </location>
</feature>